<keyword evidence="3 5" id="KW-0521">NADP</keyword>
<feature type="binding site" evidence="5">
    <location>
        <begin position="227"/>
        <end position="228"/>
    </location>
    <ligand>
        <name>substrate</name>
    </ligand>
</feature>
<comment type="similarity">
    <text evidence="5">Belongs to the GTP cyclohydrolase I family. QueF type 2 subfamily.</text>
</comment>
<comment type="subcellular location">
    <subcellularLocation>
        <location evidence="5">Cytoplasm</location>
    </subcellularLocation>
</comment>
<feature type="region of interest" description="Disordered" evidence="6">
    <location>
        <begin position="261"/>
        <end position="281"/>
    </location>
</feature>
<feature type="active site" description="Proton donor" evidence="5">
    <location>
        <position position="195"/>
    </location>
</feature>
<dbReference type="Gene3D" id="3.30.1130.10">
    <property type="match status" value="2"/>
</dbReference>
<evidence type="ECO:0000256" key="4">
    <source>
        <dbReference type="ARBA" id="ARBA00023002"/>
    </source>
</evidence>
<evidence type="ECO:0000256" key="5">
    <source>
        <dbReference type="HAMAP-Rule" id="MF_00817"/>
    </source>
</evidence>
<comment type="catalytic activity">
    <reaction evidence="5">
        <text>7-aminomethyl-7-carbaguanine + 2 NADP(+) = 7-cyano-7-carbaguanine + 2 NADPH + 3 H(+)</text>
        <dbReference type="Rhea" id="RHEA:13409"/>
        <dbReference type="ChEBI" id="CHEBI:15378"/>
        <dbReference type="ChEBI" id="CHEBI:45075"/>
        <dbReference type="ChEBI" id="CHEBI:57783"/>
        <dbReference type="ChEBI" id="CHEBI:58349"/>
        <dbReference type="ChEBI" id="CHEBI:58703"/>
        <dbReference type="EC" id="1.7.1.13"/>
    </reaction>
</comment>
<organism evidence="8 9">
    <name type="scientific">Vibrio neptunius</name>
    <dbReference type="NCBI Taxonomy" id="170651"/>
    <lineage>
        <taxon>Bacteria</taxon>
        <taxon>Pseudomonadati</taxon>
        <taxon>Pseudomonadota</taxon>
        <taxon>Gammaproteobacteria</taxon>
        <taxon>Vibrionales</taxon>
        <taxon>Vibrionaceae</taxon>
        <taxon>Vibrio</taxon>
    </lineage>
</organism>
<name>A0ABS3A5G9_9VIBR</name>
<comment type="function">
    <text evidence="5">Catalyzes the NADPH-dependent reduction of 7-cyano-7-deazaguanine (preQ0) to 7-aminomethyl-7-deazaguanine (preQ1).</text>
</comment>
<keyword evidence="2 5" id="KW-0671">Queuosine biosynthesis</keyword>
<dbReference type="EMBL" id="JAFHLB010000023">
    <property type="protein sequence ID" value="MBN3579270.1"/>
    <property type="molecule type" value="Genomic_DNA"/>
</dbReference>
<keyword evidence="1 5" id="KW-0963">Cytoplasm</keyword>
<evidence type="ECO:0000313" key="8">
    <source>
        <dbReference type="EMBL" id="MBN3579270.1"/>
    </source>
</evidence>
<evidence type="ECO:0000256" key="3">
    <source>
        <dbReference type="ARBA" id="ARBA00022857"/>
    </source>
</evidence>
<dbReference type="InterPro" id="IPR016428">
    <property type="entry name" value="QueF_type2"/>
</dbReference>
<dbReference type="InterPro" id="IPR050084">
    <property type="entry name" value="NADPH_dep_7-cyano-7-deazaG_red"/>
</dbReference>
<dbReference type="PIRSF" id="PIRSF004750">
    <property type="entry name" value="Nitrile_oxidored_YqcD_prd"/>
    <property type="match status" value="1"/>
</dbReference>
<evidence type="ECO:0000256" key="2">
    <source>
        <dbReference type="ARBA" id="ARBA00022785"/>
    </source>
</evidence>
<feature type="binding site" evidence="5">
    <location>
        <begin position="256"/>
        <end position="257"/>
    </location>
    <ligand>
        <name>NADPH</name>
        <dbReference type="ChEBI" id="CHEBI:57783"/>
    </ligand>
</feature>
<evidence type="ECO:0000259" key="7">
    <source>
        <dbReference type="Pfam" id="PF14819"/>
    </source>
</evidence>
<dbReference type="Pfam" id="PF14819">
    <property type="entry name" value="QueF_N"/>
    <property type="match status" value="1"/>
</dbReference>
<dbReference type="PANTHER" id="PTHR34354">
    <property type="entry name" value="NADPH-DEPENDENT 7-CYANO-7-DEAZAGUANINE REDUCTASE"/>
    <property type="match status" value="1"/>
</dbReference>
<dbReference type="HAMAP" id="MF_00817">
    <property type="entry name" value="QueF_type2"/>
    <property type="match status" value="1"/>
</dbReference>
<dbReference type="NCBIfam" id="TIGR03138">
    <property type="entry name" value="QueF"/>
    <property type="match status" value="1"/>
</dbReference>
<feature type="domain" description="NADPH-dependent 7-cyano-7-deazaguanine reductase N-terminal" evidence="7">
    <location>
        <begin position="21"/>
        <end position="130"/>
    </location>
</feature>
<evidence type="ECO:0000256" key="1">
    <source>
        <dbReference type="ARBA" id="ARBA00022490"/>
    </source>
</evidence>
<keyword evidence="4 5" id="KW-0560">Oxidoreductase</keyword>
<proteinExistence type="inferred from homology"/>
<dbReference type="InterPro" id="IPR043133">
    <property type="entry name" value="GTP-CH-I_C/QueF"/>
</dbReference>
<evidence type="ECO:0000256" key="6">
    <source>
        <dbReference type="SAM" id="MobiDB-lite"/>
    </source>
</evidence>
<dbReference type="RefSeq" id="WP_206368362.1">
    <property type="nucleotide sequence ID" value="NZ_CAWPTM010000094.1"/>
</dbReference>
<feature type="binding site" evidence="5">
    <location>
        <begin position="89"/>
        <end position="90"/>
    </location>
    <ligand>
        <name>NADPH</name>
        <dbReference type="ChEBI" id="CHEBI:57783"/>
    </ligand>
</feature>
<dbReference type="Pfam" id="PF14489">
    <property type="entry name" value="QueF"/>
    <property type="match status" value="1"/>
</dbReference>
<reference evidence="8 9" key="1">
    <citation type="submission" date="2021-02" db="EMBL/GenBank/DDBJ databases">
        <title>Draft Genome Sequences of 5 Vibrio neptunius Strains Isolated From of Bivalve Hatcheries.</title>
        <authorList>
            <person name="Galvis F."/>
            <person name="Barja J.L."/>
            <person name="Lemos M.L."/>
            <person name="Balado M."/>
        </authorList>
    </citation>
    <scope>NUCLEOTIDE SEQUENCE [LARGE SCALE GENOMIC DNA]</scope>
    <source>
        <strain evidence="8 9">PP-145.98</strain>
    </source>
</reference>
<dbReference type="InterPro" id="IPR029139">
    <property type="entry name" value="QueF_N"/>
</dbReference>
<gene>
    <name evidence="5 8" type="primary">queF</name>
    <name evidence="8" type="ORF">JYA62_16535</name>
</gene>
<keyword evidence="9" id="KW-1185">Reference proteome</keyword>
<feature type="binding site" evidence="5">
    <location>
        <begin position="87"/>
        <end position="89"/>
    </location>
    <ligand>
        <name>substrate</name>
    </ligand>
</feature>
<sequence>MSKYSDAKELAGLTLGQKTEYANQYDASLLQPVPRSLNRDDLNLGDELPFQGCDIWTLYELSWLNEKGLPQVAIGDVSIPATSANLIESKSFKLYLNSFNQTRFSSWDQVEQTLVKDLSHCAGEEVSVTIRSVVDYTDSVVVTMDGDCIDDQDIEIESYEFDTSLLEGSVEQEHVSESLHSHLLKSNCLITNQPDWGSVEIQYQGQKINREALLRYLVSFREHNEFHEQCVERIFTDIMKYCQPEKLTVYARYTRRGGLDINPYRSTEHAQPAHNQRMARQ</sequence>
<dbReference type="SUPFAM" id="SSF55620">
    <property type="entry name" value="Tetrahydrobiopterin biosynthesis enzymes-like"/>
    <property type="match status" value="1"/>
</dbReference>
<comment type="subunit">
    <text evidence="5">Homodimer.</text>
</comment>
<dbReference type="Proteomes" id="UP000779070">
    <property type="component" value="Unassembled WGS sequence"/>
</dbReference>
<comment type="pathway">
    <text evidence="5">tRNA modification; tRNA-queuosine biosynthesis.</text>
</comment>
<feature type="active site" description="Thioimide intermediate" evidence="5">
    <location>
        <position position="188"/>
    </location>
</feature>
<dbReference type="GO" id="GO:0033739">
    <property type="term" value="F:preQ1 synthase activity"/>
    <property type="evidence" value="ECO:0007669"/>
    <property type="project" value="UniProtKB-EC"/>
</dbReference>
<protein>
    <recommendedName>
        <fullName evidence="5">NADPH-dependent 7-cyano-7-deazaguanine reductase</fullName>
        <ecNumber evidence="5">1.7.1.13</ecNumber>
    </recommendedName>
    <alternativeName>
        <fullName evidence="5">7-cyano-7-carbaguanine reductase</fullName>
    </alternativeName>
    <alternativeName>
        <fullName evidence="5">NADPH-dependent nitrile oxidoreductase</fullName>
    </alternativeName>
    <alternativeName>
        <fullName evidence="5">PreQ(0) reductase</fullName>
    </alternativeName>
</protein>
<dbReference type="PANTHER" id="PTHR34354:SF1">
    <property type="entry name" value="NADPH-DEPENDENT 7-CYANO-7-DEAZAGUANINE REDUCTASE"/>
    <property type="match status" value="1"/>
</dbReference>
<evidence type="ECO:0000313" key="9">
    <source>
        <dbReference type="Proteomes" id="UP000779070"/>
    </source>
</evidence>
<dbReference type="EC" id="1.7.1.13" evidence="5"/>
<accession>A0ABS3A5G9</accession>
<comment type="caution">
    <text evidence="8">The sequence shown here is derived from an EMBL/GenBank/DDBJ whole genome shotgun (WGS) entry which is preliminary data.</text>
</comment>
<dbReference type="InterPro" id="IPR029500">
    <property type="entry name" value="QueF"/>
</dbReference>